<feature type="transmembrane region" description="Helical" evidence="7">
    <location>
        <begin position="180"/>
        <end position="198"/>
    </location>
</feature>
<dbReference type="InterPro" id="IPR051393">
    <property type="entry name" value="ABC_transporter_permease"/>
</dbReference>
<dbReference type="PROSITE" id="PS50928">
    <property type="entry name" value="ABC_TM1"/>
    <property type="match status" value="1"/>
</dbReference>
<keyword evidence="3" id="KW-1003">Cell membrane</keyword>
<evidence type="ECO:0000256" key="2">
    <source>
        <dbReference type="ARBA" id="ARBA00022448"/>
    </source>
</evidence>
<feature type="transmembrane region" description="Helical" evidence="7">
    <location>
        <begin position="452"/>
        <end position="472"/>
    </location>
</feature>
<feature type="transmembrane region" description="Helical" evidence="7">
    <location>
        <begin position="609"/>
        <end position="629"/>
    </location>
</feature>
<evidence type="ECO:0000256" key="6">
    <source>
        <dbReference type="ARBA" id="ARBA00023136"/>
    </source>
</evidence>
<dbReference type="InterPro" id="IPR035906">
    <property type="entry name" value="MetI-like_sf"/>
</dbReference>
<evidence type="ECO:0000313" key="9">
    <source>
        <dbReference type="EMBL" id="WNG52994.1"/>
    </source>
</evidence>
<feature type="transmembrane region" description="Helical" evidence="7">
    <location>
        <begin position="306"/>
        <end position="327"/>
    </location>
</feature>
<dbReference type="Proteomes" id="UP001611383">
    <property type="component" value="Chromosome"/>
</dbReference>
<dbReference type="SUPFAM" id="SSF161098">
    <property type="entry name" value="MetI-like"/>
    <property type="match status" value="1"/>
</dbReference>
<reference evidence="9 10" key="1">
    <citation type="submission" date="2019-08" db="EMBL/GenBank/DDBJ databases">
        <title>Archangium and Cystobacter genomes.</title>
        <authorList>
            <person name="Chen I.-C.K."/>
            <person name="Wielgoss S."/>
        </authorList>
    </citation>
    <scope>NUCLEOTIDE SEQUENCE [LARGE SCALE GENOMIC DNA]</scope>
    <source>
        <strain evidence="9 10">Cbm 6</strain>
    </source>
</reference>
<feature type="transmembrane region" description="Helical" evidence="7">
    <location>
        <begin position="339"/>
        <end position="362"/>
    </location>
</feature>
<name>A0ABY9XCD0_9BACT</name>
<feature type="transmembrane region" description="Helical" evidence="7">
    <location>
        <begin position="413"/>
        <end position="440"/>
    </location>
</feature>
<evidence type="ECO:0000256" key="1">
    <source>
        <dbReference type="ARBA" id="ARBA00004651"/>
    </source>
</evidence>
<dbReference type="CDD" id="cd06261">
    <property type="entry name" value="TM_PBP2"/>
    <property type="match status" value="1"/>
</dbReference>
<keyword evidence="5 7" id="KW-1133">Transmembrane helix</keyword>
<keyword evidence="6 7" id="KW-0472">Membrane</keyword>
<organism evidence="9 10">
    <name type="scientific">Archangium minus</name>
    <dbReference type="NCBI Taxonomy" id="83450"/>
    <lineage>
        <taxon>Bacteria</taxon>
        <taxon>Pseudomonadati</taxon>
        <taxon>Myxococcota</taxon>
        <taxon>Myxococcia</taxon>
        <taxon>Myxococcales</taxon>
        <taxon>Cystobacterineae</taxon>
        <taxon>Archangiaceae</taxon>
        <taxon>Archangium</taxon>
    </lineage>
</organism>
<gene>
    <name evidence="9" type="ORF">F0U60_47920</name>
</gene>
<evidence type="ECO:0000256" key="7">
    <source>
        <dbReference type="RuleBase" id="RU363032"/>
    </source>
</evidence>
<dbReference type="PANTHER" id="PTHR30193">
    <property type="entry name" value="ABC TRANSPORTER PERMEASE PROTEIN"/>
    <property type="match status" value="1"/>
</dbReference>
<evidence type="ECO:0000256" key="5">
    <source>
        <dbReference type="ARBA" id="ARBA00022989"/>
    </source>
</evidence>
<dbReference type="Gene3D" id="1.10.3720.10">
    <property type="entry name" value="MetI-like"/>
    <property type="match status" value="1"/>
</dbReference>
<dbReference type="InterPro" id="IPR000515">
    <property type="entry name" value="MetI-like"/>
</dbReference>
<accession>A0ABY9XCD0</accession>
<dbReference type="Pfam" id="PF00528">
    <property type="entry name" value="BPD_transp_1"/>
    <property type="match status" value="1"/>
</dbReference>
<feature type="transmembrane region" description="Helical" evidence="7">
    <location>
        <begin position="557"/>
        <end position="574"/>
    </location>
</feature>
<dbReference type="EMBL" id="CP043494">
    <property type="protein sequence ID" value="WNG52994.1"/>
    <property type="molecule type" value="Genomic_DNA"/>
</dbReference>
<proteinExistence type="inferred from homology"/>
<keyword evidence="10" id="KW-1185">Reference proteome</keyword>
<feature type="transmembrane region" description="Helical" evidence="7">
    <location>
        <begin position="203"/>
        <end position="222"/>
    </location>
</feature>
<feature type="transmembrane region" description="Helical" evidence="7">
    <location>
        <begin position="514"/>
        <end position="536"/>
    </location>
</feature>
<evidence type="ECO:0000256" key="4">
    <source>
        <dbReference type="ARBA" id="ARBA00022692"/>
    </source>
</evidence>
<keyword evidence="2 7" id="KW-0813">Transport</keyword>
<keyword evidence="4 7" id="KW-0812">Transmembrane</keyword>
<protein>
    <submittedName>
        <fullName evidence="9">Sugar ABC transporter permease</fullName>
    </submittedName>
</protein>
<dbReference type="SUPFAM" id="SSF160964">
    <property type="entry name" value="MalF N-terminal region-like"/>
    <property type="match status" value="1"/>
</dbReference>
<evidence type="ECO:0000259" key="8">
    <source>
        <dbReference type="PROSITE" id="PS50928"/>
    </source>
</evidence>
<dbReference type="PANTHER" id="PTHR30193:SF41">
    <property type="entry name" value="DIACETYLCHITOBIOSE UPTAKE SYSTEM PERMEASE PROTEIN NGCF"/>
    <property type="match status" value="1"/>
</dbReference>
<evidence type="ECO:0000256" key="3">
    <source>
        <dbReference type="ARBA" id="ARBA00022475"/>
    </source>
</evidence>
<comment type="similarity">
    <text evidence="7">Belongs to the binding-protein-dependent transport system permease family.</text>
</comment>
<comment type="subcellular location">
    <subcellularLocation>
        <location evidence="1 7">Cell membrane</location>
        <topology evidence="1 7">Multi-pass membrane protein</topology>
    </subcellularLocation>
</comment>
<feature type="domain" description="ABC transmembrane type-1" evidence="8">
    <location>
        <begin position="417"/>
        <end position="630"/>
    </location>
</feature>
<evidence type="ECO:0000313" key="10">
    <source>
        <dbReference type="Proteomes" id="UP001611383"/>
    </source>
</evidence>
<sequence>MRVLVGLFLALGVSLVLAQGLLARTLETISTERADRQALVSLRALEDLVQRAGGSGDSVRAVVSTWKEQLPPGSAVRVIAFSGIQLEASTFPEDQGDRAAPRRLSREEKPIYDRGQRLRAAVETNREEGSARKLEVETEALPNGGRLLSAPVEVDGSVVGLVELAIGPLAAPLKPGLGPLLLWLLVPLAVCAGACFVLRRQLLLVAVSVLALGVGLGGYASYSLGLLSAEVRGTQELVAGQLRTMSQRAQAVMAERQLAVEPALQPGNWDADHFRRPLGLVTPEGAVNEAAVSARVEELRSGANRAFGGLGVVAVALLLFIGMGGLARTIETVVENRTAYLYIAPAMVGMVVLVFFPFFYGITLSFTDSNLYNTGQSLSDIWVGLRNYAEILGDFNIARRAQDGSIVFNYLNFYYTLFFTVVWTVTNVTIGVTVGLILALILNVQGLALRPVYRVLLILPWAMPNYITALIWKGMFHQQFGVVNHVIRMFGGQGLAWYDTPVTSFLTVLATNGWLSFPFMMVVSLGALTSIPVELYEAARVDGASRWQQFISITLPSLKPALVPAIILSVVWTFNQFNVIFLVTEGEPSNSTEILITQAYKYAFQRYRYGYAAAYSTVIFGILLLYSVVQNRVSRATEAA</sequence>